<proteinExistence type="predicted"/>
<gene>
    <name evidence="1" type="ORF">NG653_02915</name>
</gene>
<dbReference type="Pfam" id="PF12864">
    <property type="entry name" value="DUF3822"/>
    <property type="match status" value="1"/>
</dbReference>
<evidence type="ECO:0000313" key="1">
    <source>
        <dbReference type="EMBL" id="MCO5723792.1"/>
    </source>
</evidence>
<evidence type="ECO:0000313" key="2">
    <source>
        <dbReference type="Proteomes" id="UP001206312"/>
    </source>
</evidence>
<name>A0ABT1AW07_9FLAO</name>
<protein>
    <submittedName>
        <fullName evidence="1">DUF3822 family protein</fullName>
    </submittedName>
</protein>
<dbReference type="RefSeq" id="WP_252740172.1">
    <property type="nucleotide sequence ID" value="NZ_JAMXIB010000002.1"/>
</dbReference>
<comment type="caution">
    <text evidence="1">The sequence shown here is derived from an EMBL/GenBank/DDBJ whole genome shotgun (WGS) entry which is preliminary data.</text>
</comment>
<dbReference type="EMBL" id="JAMXIB010000002">
    <property type="protein sequence ID" value="MCO5723792.1"/>
    <property type="molecule type" value="Genomic_DNA"/>
</dbReference>
<reference evidence="1 2" key="1">
    <citation type="submission" date="2022-06" db="EMBL/GenBank/DDBJ databases">
        <authorList>
            <person name="Xuan X."/>
        </authorList>
    </citation>
    <scope>NUCLEOTIDE SEQUENCE [LARGE SCALE GENOMIC DNA]</scope>
    <source>
        <strain evidence="1 2">2V75</strain>
    </source>
</reference>
<dbReference type="Gene3D" id="3.30.420.250">
    <property type="match status" value="1"/>
</dbReference>
<accession>A0ABT1AW07</accession>
<dbReference type="Proteomes" id="UP001206312">
    <property type="component" value="Unassembled WGS sequence"/>
</dbReference>
<dbReference type="Gene3D" id="3.30.420.260">
    <property type="match status" value="1"/>
</dbReference>
<sequence length="276" mass="31208">MTKKETNNPEETTENAFHKLSIQVSLDGLSFCVLDTLSNSLALSHSVHFKQDVSPFDLHRELRESFAEKGVLEYFFSEVIAIHRNALFTLVPQPLFDPDHLANYLKFNARIQASDHLDYDRLEGLDMVNVYVPFANVNNYIYDLFGEFEFRHSGTVLLESLLKLPSSRQGTLCFLHLSGTQMDLAIFANRKLLFYNSFPFSGPPEVIYYLLFSLEQLGLDPAVTRVRLFGEVGEGDPVYEQCAEFFEQVSLLLPSDTALLPASPPPGIDFTLINAL</sequence>
<dbReference type="CDD" id="cd24013">
    <property type="entry name" value="ASKHA_ATPase_BT3980-like"/>
    <property type="match status" value="1"/>
</dbReference>
<organism evidence="1 2">
    <name type="scientific">Robiginitalea marina</name>
    <dbReference type="NCBI Taxonomy" id="2954105"/>
    <lineage>
        <taxon>Bacteria</taxon>
        <taxon>Pseudomonadati</taxon>
        <taxon>Bacteroidota</taxon>
        <taxon>Flavobacteriia</taxon>
        <taxon>Flavobacteriales</taxon>
        <taxon>Flavobacteriaceae</taxon>
        <taxon>Robiginitalea</taxon>
    </lineage>
</organism>
<keyword evidence="2" id="KW-1185">Reference proteome</keyword>
<dbReference type="InterPro" id="IPR024213">
    <property type="entry name" value="DUF3822"/>
</dbReference>